<reference evidence="2 3" key="1">
    <citation type="submission" date="2020-04" db="EMBL/GenBank/DDBJ databases">
        <title>Azohydromonas sp. isolated from soil.</title>
        <authorList>
            <person name="Dahal R.H."/>
        </authorList>
    </citation>
    <scope>NUCLEOTIDE SEQUENCE [LARGE SCALE GENOMIC DNA]</scope>
    <source>
        <strain evidence="2 3">G-1-1-14</strain>
    </source>
</reference>
<proteinExistence type="predicted"/>
<accession>A0A848F4N7</accession>
<feature type="transmembrane region" description="Helical" evidence="1">
    <location>
        <begin position="12"/>
        <end position="35"/>
    </location>
</feature>
<evidence type="ECO:0000313" key="2">
    <source>
        <dbReference type="EMBL" id="NML13579.1"/>
    </source>
</evidence>
<keyword evidence="3" id="KW-1185">Reference proteome</keyword>
<dbReference type="InterPro" id="IPR021494">
    <property type="entry name" value="DUF3149"/>
</dbReference>
<gene>
    <name evidence="2" type="ORF">HHL10_01110</name>
</gene>
<protein>
    <submittedName>
        <fullName evidence="2">DUF3149 domain-containing protein</fullName>
    </submittedName>
</protein>
<dbReference type="RefSeq" id="WP_169158494.1">
    <property type="nucleotide sequence ID" value="NZ_JABBFW010000001.1"/>
</dbReference>
<sequence>MHALKDLLTTDYGLMSIAVIVLVLGMGGWYVRYFLRHIQEDTARHAAAKH</sequence>
<keyword evidence="1" id="KW-1133">Transmembrane helix</keyword>
<organism evidence="2 3">
    <name type="scientific">Azohydromonas caseinilytica</name>
    <dbReference type="NCBI Taxonomy" id="2728836"/>
    <lineage>
        <taxon>Bacteria</taxon>
        <taxon>Pseudomonadati</taxon>
        <taxon>Pseudomonadota</taxon>
        <taxon>Betaproteobacteria</taxon>
        <taxon>Burkholderiales</taxon>
        <taxon>Sphaerotilaceae</taxon>
        <taxon>Azohydromonas</taxon>
    </lineage>
</organism>
<dbReference type="AlphaFoldDB" id="A0A848F4N7"/>
<dbReference type="Pfam" id="PF11346">
    <property type="entry name" value="DUF3149"/>
    <property type="match status" value="1"/>
</dbReference>
<keyword evidence="1" id="KW-0812">Transmembrane</keyword>
<name>A0A848F4N7_9BURK</name>
<comment type="caution">
    <text evidence="2">The sequence shown here is derived from an EMBL/GenBank/DDBJ whole genome shotgun (WGS) entry which is preliminary data.</text>
</comment>
<evidence type="ECO:0000256" key="1">
    <source>
        <dbReference type="SAM" id="Phobius"/>
    </source>
</evidence>
<dbReference type="EMBL" id="JABBFW010000001">
    <property type="protein sequence ID" value="NML13579.1"/>
    <property type="molecule type" value="Genomic_DNA"/>
</dbReference>
<keyword evidence="1" id="KW-0472">Membrane</keyword>
<evidence type="ECO:0000313" key="3">
    <source>
        <dbReference type="Proteomes" id="UP000574067"/>
    </source>
</evidence>
<dbReference type="Proteomes" id="UP000574067">
    <property type="component" value="Unassembled WGS sequence"/>
</dbReference>